<dbReference type="PATRIC" id="fig|1280949.3.peg.227"/>
<gene>
    <name evidence="5" type="ORF">HAD_01115</name>
</gene>
<evidence type="ECO:0000256" key="3">
    <source>
        <dbReference type="ARBA" id="ARBA00023163"/>
    </source>
</evidence>
<feature type="domain" description="HTH marR-type" evidence="4">
    <location>
        <begin position="16"/>
        <end position="147"/>
    </location>
</feature>
<keyword evidence="3" id="KW-0804">Transcription</keyword>
<evidence type="ECO:0000313" key="5">
    <source>
        <dbReference type="EMBL" id="KCZ84236.1"/>
    </source>
</evidence>
<dbReference type="InterPro" id="IPR000835">
    <property type="entry name" value="HTH_MarR-typ"/>
</dbReference>
<dbReference type="SMART" id="SM00347">
    <property type="entry name" value="HTH_MARR"/>
    <property type="match status" value="1"/>
</dbReference>
<dbReference type="InterPro" id="IPR036390">
    <property type="entry name" value="WH_DNA-bd_sf"/>
</dbReference>
<keyword evidence="6" id="KW-1185">Reference proteome</keyword>
<evidence type="ECO:0000313" key="6">
    <source>
        <dbReference type="Proteomes" id="UP000027446"/>
    </source>
</evidence>
<dbReference type="InterPro" id="IPR036388">
    <property type="entry name" value="WH-like_DNA-bd_sf"/>
</dbReference>
<dbReference type="Gene3D" id="1.10.10.10">
    <property type="entry name" value="Winged helix-like DNA-binding domain superfamily/Winged helix DNA-binding domain"/>
    <property type="match status" value="1"/>
</dbReference>
<evidence type="ECO:0000259" key="4">
    <source>
        <dbReference type="PROSITE" id="PS50995"/>
    </source>
</evidence>
<dbReference type="STRING" id="1280949.HAD_01115"/>
<proteinExistence type="predicted"/>
<accession>A0A069E8J0</accession>
<keyword evidence="2" id="KW-0238">DNA-binding</keyword>
<dbReference type="AlphaFoldDB" id="A0A069E8J0"/>
<protein>
    <submittedName>
        <fullName evidence="5">Transcriptional regulator</fullName>
    </submittedName>
</protein>
<evidence type="ECO:0000256" key="1">
    <source>
        <dbReference type="ARBA" id="ARBA00023015"/>
    </source>
</evidence>
<sequence>MTEMIDTADLLSEVTGTCVAGRVLRAARLITRHYDDALRPTGLTITQFGLLHVIGRYEPDSISQVAELMNLDRTSLSRNLKPLEKAGFVHRGNEGTGRKRRVLLTTLGLKKLEEARPYWKQAQAKMEAVLGDPHLDNLTNALREVRPDTLSP</sequence>
<organism evidence="5 6">
    <name type="scientific">Hyphomonas adhaerens MHS-3</name>
    <dbReference type="NCBI Taxonomy" id="1280949"/>
    <lineage>
        <taxon>Bacteria</taxon>
        <taxon>Pseudomonadati</taxon>
        <taxon>Pseudomonadota</taxon>
        <taxon>Alphaproteobacteria</taxon>
        <taxon>Hyphomonadales</taxon>
        <taxon>Hyphomonadaceae</taxon>
        <taxon>Hyphomonas</taxon>
    </lineage>
</organism>
<dbReference type="SUPFAM" id="SSF46785">
    <property type="entry name" value="Winged helix' DNA-binding domain"/>
    <property type="match status" value="1"/>
</dbReference>
<comment type="caution">
    <text evidence="5">The sequence shown here is derived from an EMBL/GenBank/DDBJ whole genome shotgun (WGS) entry which is preliminary data.</text>
</comment>
<dbReference type="Proteomes" id="UP000027446">
    <property type="component" value="Unassembled WGS sequence"/>
</dbReference>
<dbReference type="GO" id="GO:0003677">
    <property type="term" value="F:DNA binding"/>
    <property type="evidence" value="ECO:0007669"/>
    <property type="project" value="UniProtKB-KW"/>
</dbReference>
<dbReference type="PANTHER" id="PTHR42756:SF1">
    <property type="entry name" value="TRANSCRIPTIONAL REPRESSOR OF EMRAB OPERON"/>
    <property type="match status" value="1"/>
</dbReference>
<dbReference type="EMBL" id="ARYH01000001">
    <property type="protein sequence ID" value="KCZ84236.1"/>
    <property type="molecule type" value="Genomic_DNA"/>
</dbReference>
<dbReference type="GO" id="GO:0003700">
    <property type="term" value="F:DNA-binding transcription factor activity"/>
    <property type="evidence" value="ECO:0007669"/>
    <property type="project" value="InterPro"/>
</dbReference>
<evidence type="ECO:0000256" key="2">
    <source>
        <dbReference type="ARBA" id="ARBA00023125"/>
    </source>
</evidence>
<dbReference type="eggNOG" id="COG1846">
    <property type="taxonomic scope" value="Bacteria"/>
</dbReference>
<dbReference type="PROSITE" id="PS50995">
    <property type="entry name" value="HTH_MARR_2"/>
    <property type="match status" value="1"/>
</dbReference>
<dbReference type="RefSeq" id="WP_035568813.1">
    <property type="nucleotide sequence ID" value="NZ_ARYH01000001.1"/>
</dbReference>
<reference evidence="5 6" key="1">
    <citation type="journal article" date="2014" name="Antonie Van Leeuwenhoek">
        <title>Hyphomonas beringensis sp. nov. and Hyphomonas chukchiensis sp. nov., isolated from surface seawater of the Bering Sea and Chukchi Sea.</title>
        <authorList>
            <person name="Li C."/>
            <person name="Lai Q."/>
            <person name="Li G."/>
            <person name="Dong C."/>
            <person name="Wang J."/>
            <person name="Liao Y."/>
            <person name="Shao Z."/>
        </authorList>
    </citation>
    <scope>NUCLEOTIDE SEQUENCE [LARGE SCALE GENOMIC DNA]</scope>
    <source>
        <strain evidence="5 6">MHS-3</strain>
    </source>
</reference>
<keyword evidence="1" id="KW-0805">Transcription regulation</keyword>
<dbReference type="Pfam" id="PF12802">
    <property type="entry name" value="MarR_2"/>
    <property type="match status" value="1"/>
</dbReference>
<name>A0A069E8J0_9PROT</name>
<dbReference type="PANTHER" id="PTHR42756">
    <property type="entry name" value="TRANSCRIPTIONAL REGULATOR, MARR"/>
    <property type="match status" value="1"/>
</dbReference>